<dbReference type="OrthoDB" id="412788at2759"/>
<accession>A0A6A6X105</accession>
<comment type="similarity">
    <text evidence="2">Belongs to the asaB hydroxylase/desaturase family.</text>
</comment>
<sequence length="207" mass="24044">MPSATLSKHLPSVSGPQTGTLSYFHWNPDMHDDEKPFEVLINLPSIERNPQKFRRTNQEFEDHQVVVEGVRGREQDITLNKNGFSWARWNGPKEWNGITADEVKAMGHEWLRQGYLRDVEKFIKSEVQKQDGQPVDFVKVFDYKLRNSSDIASFNLRTLDLDNGLDTMIPVTHPHVDQSFDGAMIRLRVHMPEDAERLACRRFRVVK</sequence>
<dbReference type="EMBL" id="MU002089">
    <property type="protein sequence ID" value="KAF2790170.1"/>
    <property type="molecule type" value="Genomic_DNA"/>
</dbReference>
<evidence type="ECO:0000256" key="1">
    <source>
        <dbReference type="ARBA" id="ARBA00023002"/>
    </source>
</evidence>
<organism evidence="3 4">
    <name type="scientific">Melanomma pulvis-pyrius CBS 109.77</name>
    <dbReference type="NCBI Taxonomy" id="1314802"/>
    <lineage>
        <taxon>Eukaryota</taxon>
        <taxon>Fungi</taxon>
        <taxon>Dikarya</taxon>
        <taxon>Ascomycota</taxon>
        <taxon>Pezizomycotina</taxon>
        <taxon>Dothideomycetes</taxon>
        <taxon>Pleosporomycetidae</taxon>
        <taxon>Pleosporales</taxon>
        <taxon>Melanommataceae</taxon>
        <taxon>Melanomma</taxon>
    </lineage>
</organism>
<dbReference type="Proteomes" id="UP000799757">
    <property type="component" value="Unassembled WGS sequence"/>
</dbReference>
<keyword evidence="1" id="KW-0560">Oxidoreductase</keyword>
<dbReference type="InterPro" id="IPR044053">
    <property type="entry name" value="AsaB-like"/>
</dbReference>
<gene>
    <name evidence="3" type="ORF">K505DRAFT_251772</name>
</gene>
<protein>
    <submittedName>
        <fullName evidence="3">Uncharacterized protein</fullName>
    </submittedName>
</protein>
<evidence type="ECO:0000256" key="2">
    <source>
        <dbReference type="ARBA" id="ARBA00023604"/>
    </source>
</evidence>
<evidence type="ECO:0000313" key="3">
    <source>
        <dbReference type="EMBL" id="KAF2790170.1"/>
    </source>
</evidence>
<name>A0A6A6X105_9PLEO</name>
<proteinExistence type="inferred from homology"/>
<keyword evidence="4" id="KW-1185">Reference proteome</keyword>
<evidence type="ECO:0000313" key="4">
    <source>
        <dbReference type="Proteomes" id="UP000799757"/>
    </source>
</evidence>
<dbReference type="PANTHER" id="PTHR34598">
    <property type="entry name" value="BLL6449 PROTEIN"/>
    <property type="match status" value="1"/>
</dbReference>
<reference evidence="3" key="1">
    <citation type="journal article" date="2020" name="Stud. Mycol.">
        <title>101 Dothideomycetes genomes: a test case for predicting lifestyles and emergence of pathogens.</title>
        <authorList>
            <person name="Haridas S."/>
            <person name="Albert R."/>
            <person name="Binder M."/>
            <person name="Bloem J."/>
            <person name="Labutti K."/>
            <person name="Salamov A."/>
            <person name="Andreopoulos B."/>
            <person name="Baker S."/>
            <person name="Barry K."/>
            <person name="Bills G."/>
            <person name="Bluhm B."/>
            <person name="Cannon C."/>
            <person name="Castanera R."/>
            <person name="Culley D."/>
            <person name="Daum C."/>
            <person name="Ezra D."/>
            <person name="Gonzalez J."/>
            <person name="Henrissat B."/>
            <person name="Kuo A."/>
            <person name="Liang C."/>
            <person name="Lipzen A."/>
            <person name="Lutzoni F."/>
            <person name="Magnuson J."/>
            <person name="Mondo S."/>
            <person name="Nolan M."/>
            <person name="Ohm R."/>
            <person name="Pangilinan J."/>
            <person name="Park H.-J."/>
            <person name="Ramirez L."/>
            <person name="Alfaro M."/>
            <person name="Sun H."/>
            <person name="Tritt A."/>
            <person name="Yoshinaga Y."/>
            <person name="Zwiers L.-H."/>
            <person name="Turgeon B."/>
            <person name="Goodwin S."/>
            <person name="Spatafora J."/>
            <person name="Crous P."/>
            <person name="Grigoriev I."/>
        </authorList>
    </citation>
    <scope>NUCLEOTIDE SEQUENCE</scope>
    <source>
        <strain evidence="3">CBS 109.77</strain>
    </source>
</reference>
<dbReference type="PANTHER" id="PTHR34598:SF3">
    <property type="entry name" value="OXIDOREDUCTASE AN1597"/>
    <property type="match status" value="1"/>
</dbReference>
<dbReference type="GO" id="GO:0016491">
    <property type="term" value="F:oxidoreductase activity"/>
    <property type="evidence" value="ECO:0007669"/>
    <property type="project" value="UniProtKB-KW"/>
</dbReference>
<dbReference type="AlphaFoldDB" id="A0A6A6X105"/>